<dbReference type="PROSITE" id="PS50160">
    <property type="entry name" value="DNA_LIGASE_A3"/>
    <property type="match status" value="1"/>
</dbReference>
<dbReference type="Gene3D" id="2.40.50.140">
    <property type="entry name" value="Nucleic acid-binding proteins"/>
    <property type="match status" value="1"/>
</dbReference>
<dbReference type="PaxDb" id="2850-Phatr10585"/>
<accession>B5Y5R3</accession>
<dbReference type="SUPFAM" id="SSF50249">
    <property type="entry name" value="Nucleic acid-binding proteins"/>
    <property type="match status" value="1"/>
</dbReference>
<keyword evidence="2" id="KW-0436">Ligase</keyword>
<evidence type="ECO:0000256" key="1">
    <source>
        <dbReference type="ARBA" id="ARBA00007572"/>
    </source>
</evidence>
<dbReference type="SUPFAM" id="SSF56091">
    <property type="entry name" value="DNA ligase/mRNA capping enzyme, catalytic domain"/>
    <property type="match status" value="1"/>
</dbReference>
<dbReference type="GO" id="GO:0003910">
    <property type="term" value="F:DNA ligase (ATP) activity"/>
    <property type="evidence" value="ECO:0007669"/>
    <property type="project" value="InterPro"/>
</dbReference>
<dbReference type="GO" id="GO:0006310">
    <property type="term" value="P:DNA recombination"/>
    <property type="evidence" value="ECO:0007669"/>
    <property type="project" value="InterPro"/>
</dbReference>
<proteinExistence type="inferred from homology"/>
<dbReference type="InterPro" id="IPR012309">
    <property type="entry name" value="DNA_ligase_ATP-dep_C"/>
</dbReference>
<dbReference type="OrthoDB" id="206088at2759"/>
<keyword evidence="5" id="KW-1185">Reference proteome</keyword>
<dbReference type="RefSeq" id="XP_002186234.1">
    <property type="nucleotide sequence ID" value="XM_002186198.1"/>
</dbReference>
<evidence type="ECO:0000259" key="3">
    <source>
        <dbReference type="PROSITE" id="PS50160"/>
    </source>
</evidence>
<dbReference type="InterPro" id="IPR050191">
    <property type="entry name" value="ATP-dep_DNA_ligase"/>
</dbReference>
<dbReference type="eggNOG" id="KOG0967">
    <property type="taxonomic scope" value="Eukaryota"/>
</dbReference>
<dbReference type="Pfam" id="PF01068">
    <property type="entry name" value="DNA_ligase_A_M"/>
    <property type="match status" value="1"/>
</dbReference>
<evidence type="ECO:0000313" key="4">
    <source>
        <dbReference type="EMBL" id="ACI65704.1"/>
    </source>
</evidence>
<feature type="domain" description="ATP-dependent DNA ligase family profile" evidence="3">
    <location>
        <begin position="69"/>
        <end position="220"/>
    </location>
</feature>
<dbReference type="EMBL" id="CP001142">
    <property type="protein sequence ID" value="ACI65704.1"/>
    <property type="molecule type" value="Genomic_DNA"/>
</dbReference>
<dbReference type="Pfam" id="PF04679">
    <property type="entry name" value="DNA_ligase_A_C"/>
    <property type="match status" value="1"/>
</dbReference>
<dbReference type="AlphaFoldDB" id="B5Y5R3"/>
<dbReference type="InterPro" id="IPR012310">
    <property type="entry name" value="DNA_ligase_ATP-dep_cent"/>
</dbReference>
<comment type="similarity">
    <text evidence="1">Belongs to the ATP-dependent DNA ligase family.</text>
</comment>
<dbReference type="InParanoid" id="B5Y5R3"/>
<dbReference type="InterPro" id="IPR012340">
    <property type="entry name" value="NA-bd_OB-fold"/>
</dbReference>
<dbReference type="KEGG" id="pti:PHATR_10585"/>
<feature type="non-terminal residue" evidence="4">
    <location>
        <position position="1"/>
    </location>
</feature>
<name>B5Y5R3_PHATC</name>
<sequence length="337" mass="38146">TVRLFSRHLLDNSEQFPDVAEYLLQARSDSVHSFILDSEIVGVYMDATKGKFRMLPFQDLSTRRGSQSVERDRVQVRIYAFDLLYLNGESLLKVPFWKRRKLLQEVFKETLGFAHAQSVGLATFDDELLRATLEQAVTDGAEGLMIKLTGEGYHAPNADVSCRTFGYESGTRSQLWLKLKRDYVVGYADTIDVVPIGAWYGNGRKAQKGFLSPILFAVYDEDEGAFRSISRCMSFTDAMYQGRVNCYTTTPPSTYIITNETPSIWFKPMEVFEVSFADLSLSQAHTAGAGLLDDPQGRGVAMRFPRFKRRRPDKSVEQATTTVQIAQLFGQQSKMKR</sequence>
<evidence type="ECO:0000256" key="2">
    <source>
        <dbReference type="ARBA" id="ARBA00022598"/>
    </source>
</evidence>
<organism evidence="4 5">
    <name type="scientific">Phaeodactylum tricornutum (strain CCAP 1055/1)</name>
    <dbReference type="NCBI Taxonomy" id="556484"/>
    <lineage>
        <taxon>Eukaryota</taxon>
        <taxon>Sar</taxon>
        <taxon>Stramenopiles</taxon>
        <taxon>Ochrophyta</taxon>
        <taxon>Bacillariophyta</taxon>
        <taxon>Bacillariophyceae</taxon>
        <taxon>Bacillariophycidae</taxon>
        <taxon>Naviculales</taxon>
        <taxon>Phaeodactylaceae</taxon>
        <taxon>Phaeodactylum</taxon>
    </lineage>
</organism>
<gene>
    <name evidence="4" type="ORF">PHATR_10585</name>
</gene>
<dbReference type="Gene3D" id="3.30.470.30">
    <property type="entry name" value="DNA ligase/mRNA capping enzyme"/>
    <property type="match status" value="1"/>
</dbReference>
<dbReference type="GO" id="GO:0006281">
    <property type="term" value="P:DNA repair"/>
    <property type="evidence" value="ECO:0007669"/>
    <property type="project" value="InterPro"/>
</dbReference>
<reference evidence="5" key="2">
    <citation type="submission" date="2008-08" db="EMBL/GenBank/DDBJ databases">
        <authorList>
            <consortium name="Diatom Consortium"/>
            <person name="Grigoriev I."/>
            <person name="Grimwood J."/>
            <person name="Kuo A."/>
            <person name="Otillar R.P."/>
            <person name="Salamov A."/>
            <person name="Detter J.C."/>
            <person name="Lindquist E."/>
            <person name="Shapiro H."/>
            <person name="Lucas S."/>
            <person name="Glavina del Rio T."/>
            <person name="Pitluck S."/>
            <person name="Rokhsar D."/>
            <person name="Bowler C."/>
        </authorList>
    </citation>
    <scope>GENOME REANNOTATION</scope>
    <source>
        <strain evidence="5">CCAP 1055/1</strain>
    </source>
</reference>
<dbReference type="STRING" id="556484.B5Y5R3"/>
<evidence type="ECO:0000313" key="5">
    <source>
        <dbReference type="Proteomes" id="UP000000759"/>
    </source>
</evidence>
<dbReference type="GeneID" id="7203933"/>
<dbReference type="Proteomes" id="UP000000759">
    <property type="component" value="Chromosome 3"/>
</dbReference>
<protein>
    <recommendedName>
        <fullName evidence="3">ATP-dependent DNA ligase family profile domain-containing protein</fullName>
    </recommendedName>
</protein>
<dbReference type="PANTHER" id="PTHR45674:SF9">
    <property type="entry name" value="DNA LIGASE 3"/>
    <property type="match status" value="1"/>
</dbReference>
<dbReference type="GO" id="GO:0005524">
    <property type="term" value="F:ATP binding"/>
    <property type="evidence" value="ECO:0007669"/>
    <property type="project" value="InterPro"/>
</dbReference>
<dbReference type="GO" id="GO:0006273">
    <property type="term" value="P:lagging strand elongation"/>
    <property type="evidence" value="ECO:0007669"/>
    <property type="project" value="TreeGrafter"/>
</dbReference>
<dbReference type="PANTHER" id="PTHR45674">
    <property type="entry name" value="DNA LIGASE 1/3 FAMILY MEMBER"/>
    <property type="match status" value="1"/>
</dbReference>
<reference evidence="4 5" key="1">
    <citation type="journal article" date="2008" name="Nature">
        <title>The Phaeodactylum genome reveals the evolutionary history of diatom genomes.</title>
        <authorList>
            <person name="Bowler C."/>
            <person name="Allen A.E."/>
            <person name="Badger J.H."/>
            <person name="Grimwood J."/>
            <person name="Jabbari K."/>
            <person name="Kuo A."/>
            <person name="Maheswari U."/>
            <person name="Martens C."/>
            <person name="Maumus F."/>
            <person name="Otillar R.P."/>
            <person name="Rayko E."/>
            <person name="Salamov A."/>
            <person name="Vandepoele K."/>
            <person name="Beszteri B."/>
            <person name="Gruber A."/>
            <person name="Heijde M."/>
            <person name="Katinka M."/>
            <person name="Mock T."/>
            <person name="Valentin K."/>
            <person name="Verret F."/>
            <person name="Berges J.A."/>
            <person name="Brownlee C."/>
            <person name="Cadoret J.P."/>
            <person name="Chiovitti A."/>
            <person name="Choi C.J."/>
            <person name="Coesel S."/>
            <person name="De Martino A."/>
            <person name="Detter J.C."/>
            <person name="Durkin C."/>
            <person name="Falciatore A."/>
            <person name="Fournet J."/>
            <person name="Haruta M."/>
            <person name="Huysman M.J."/>
            <person name="Jenkins B.D."/>
            <person name="Jiroutova K."/>
            <person name="Jorgensen R.E."/>
            <person name="Joubert Y."/>
            <person name="Kaplan A."/>
            <person name="Kroger N."/>
            <person name="Kroth P.G."/>
            <person name="La Roche J."/>
            <person name="Lindquist E."/>
            <person name="Lommer M."/>
            <person name="Martin-Jezequel V."/>
            <person name="Lopez P.J."/>
            <person name="Lucas S."/>
            <person name="Mangogna M."/>
            <person name="McGinnis K."/>
            <person name="Medlin L.K."/>
            <person name="Montsant A."/>
            <person name="Oudot-Le Secq M.P."/>
            <person name="Napoli C."/>
            <person name="Obornik M."/>
            <person name="Parker M.S."/>
            <person name="Petit J.L."/>
            <person name="Porcel B.M."/>
            <person name="Poulsen N."/>
            <person name="Robison M."/>
            <person name="Rychlewski L."/>
            <person name="Rynearson T.A."/>
            <person name="Schmutz J."/>
            <person name="Shapiro H."/>
            <person name="Siaut M."/>
            <person name="Stanley M."/>
            <person name="Sussman M.R."/>
            <person name="Taylor A.R."/>
            <person name="Vardi A."/>
            <person name="von Dassow P."/>
            <person name="Vyverman W."/>
            <person name="Willis A."/>
            <person name="Wyrwicz L.S."/>
            <person name="Rokhsar D.S."/>
            <person name="Weissenbach J."/>
            <person name="Armbrust E.V."/>
            <person name="Green B.R."/>
            <person name="Van de Peer Y."/>
            <person name="Grigoriev I.V."/>
        </authorList>
    </citation>
    <scope>NUCLEOTIDE SEQUENCE [LARGE SCALE GENOMIC DNA]</scope>
    <source>
        <strain evidence="4 5">CCAP 1055/1</strain>
    </source>
</reference>